<dbReference type="Proteomes" id="UP000182149">
    <property type="component" value="Unassembled WGS sequence"/>
</dbReference>
<evidence type="ECO:0000313" key="4">
    <source>
        <dbReference type="Proteomes" id="UP000182149"/>
    </source>
</evidence>
<feature type="domain" description="PucR C-terminal helix-turn-helix" evidence="2">
    <location>
        <begin position="485"/>
        <end position="542"/>
    </location>
</feature>
<organism evidence="3 4">
    <name type="scientific">Enterococcus aquimarinus</name>
    <dbReference type="NCBI Taxonomy" id="328396"/>
    <lineage>
        <taxon>Bacteria</taxon>
        <taxon>Bacillati</taxon>
        <taxon>Bacillota</taxon>
        <taxon>Bacilli</taxon>
        <taxon>Lactobacillales</taxon>
        <taxon>Enterococcaceae</taxon>
        <taxon>Enterococcus</taxon>
    </lineage>
</organism>
<dbReference type="PANTHER" id="PTHR33744:SF1">
    <property type="entry name" value="DNA-BINDING TRANSCRIPTIONAL ACTIVATOR ADER"/>
    <property type="match status" value="1"/>
</dbReference>
<dbReference type="Gene3D" id="3.30.450.40">
    <property type="match status" value="1"/>
</dbReference>
<dbReference type="InterPro" id="IPR042070">
    <property type="entry name" value="PucR_C-HTH_sf"/>
</dbReference>
<dbReference type="EMBL" id="JXKD01000002">
    <property type="protein sequence ID" value="OJG11936.1"/>
    <property type="molecule type" value="Genomic_DNA"/>
</dbReference>
<dbReference type="STRING" id="328396.RU93_GL001169"/>
<dbReference type="InterPro" id="IPR025736">
    <property type="entry name" value="PucR_C-HTH_dom"/>
</dbReference>
<evidence type="ECO:0000313" key="3">
    <source>
        <dbReference type="EMBL" id="OJG11936.1"/>
    </source>
</evidence>
<dbReference type="OrthoDB" id="142218at2"/>
<protein>
    <recommendedName>
        <fullName evidence="5">PucR family transcriptional regulator</fullName>
    </recommendedName>
</protein>
<proteinExistence type="predicted"/>
<evidence type="ECO:0008006" key="5">
    <source>
        <dbReference type="Google" id="ProtNLM"/>
    </source>
</evidence>
<dbReference type="Gene3D" id="1.10.10.2840">
    <property type="entry name" value="PucR C-terminal helix-turn-helix domain"/>
    <property type="match status" value="1"/>
</dbReference>
<dbReference type="PANTHER" id="PTHR33744">
    <property type="entry name" value="CARBOHYDRATE DIACID REGULATOR"/>
    <property type="match status" value="1"/>
</dbReference>
<sequence length="551" mass="64015">MDVTTFLQLPFTKEFKLLAGENGLINQITGINILDNPNATDWLTPGELILTSGYFFKETPSAMANFLAHFDRLNIAAICIKPQIYLTPLPSALLEECNQRGIPLIEIPYGVAFSKILNTVMNLLSNEVNEANQMALDLNSELLEYGLQGKGIEELKGKLERLLGNPILITNGDWSVLTKTIDAVFTPYLKQQQHHQIFDKESFKHLPENFHHSKHPSNFLLNDQTSGTILPVFFNDITYGYMIVFQKNKALTRQDYLALEQTSITIALEIVHQNEKERIQNKVLRDFYRELLFGTHSIEELNTFNIEFDYDIPYTVFIIDFQIANHKEQSLVQQKYEEERMIRKTFAAATFFQHPLFPVIHLFKQGQAIIGLVGRKQANRPNEHLLEVEFFEAFHQYLLADLPKDSFMNFYIGTKQAIENIKESYREAKQILAYQETQKSQIYFARDFYFELFLRQNIQPEAAEVFIEHYLSPLLTWESGSHAYLLETLTVYLNHQLNLATASRDLFIHRNTLRYRIEKIEGLLGYPLDNPRVILSLQLAIKLLEEYQKER</sequence>
<dbReference type="InterPro" id="IPR012914">
    <property type="entry name" value="PucR_dom"/>
</dbReference>
<feature type="domain" description="Purine catabolism PurC-like" evidence="1">
    <location>
        <begin position="7"/>
        <end position="124"/>
    </location>
</feature>
<dbReference type="RefSeq" id="WP_071874099.1">
    <property type="nucleotide sequence ID" value="NZ_JBHSHF010000012.1"/>
</dbReference>
<dbReference type="InterPro" id="IPR051448">
    <property type="entry name" value="CdaR-like_regulators"/>
</dbReference>
<dbReference type="InterPro" id="IPR029016">
    <property type="entry name" value="GAF-like_dom_sf"/>
</dbReference>
<reference evidence="3 4" key="1">
    <citation type="submission" date="2014-12" db="EMBL/GenBank/DDBJ databases">
        <title>Draft genome sequences of 29 type strains of Enterococci.</title>
        <authorList>
            <person name="Zhong Z."/>
            <person name="Sun Z."/>
            <person name="Liu W."/>
            <person name="Zhang W."/>
            <person name="Zhang H."/>
        </authorList>
    </citation>
    <scope>NUCLEOTIDE SEQUENCE [LARGE SCALE GENOMIC DNA]</scope>
    <source>
        <strain evidence="3 4">DSM 17690</strain>
    </source>
</reference>
<keyword evidence="4" id="KW-1185">Reference proteome</keyword>
<name>A0A1L8QWQ8_9ENTE</name>
<accession>A0A1L8QWQ8</accession>
<evidence type="ECO:0000259" key="1">
    <source>
        <dbReference type="Pfam" id="PF07905"/>
    </source>
</evidence>
<dbReference type="Pfam" id="PF07905">
    <property type="entry name" value="PucR"/>
    <property type="match status" value="1"/>
</dbReference>
<comment type="caution">
    <text evidence="3">The sequence shown here is derived from an EMBL/GenBank/DDBJ whole genome shotgun (WGS) entry which is preliminary data.</text>
</comment>
<dbReference type="AlphaFoldDB" id="A0A1L8QWQ8"/>
<evidence type="ECO:0000259" key="2">
    <source>
        <dbReference type="Pfam" id="PF13556"/>
    </source>
</evidence>
<dbReference type="Pfam" id="PF13556">
    <property type="entry name" value="HTH_30"/>
    <property type="match status" value="1"/>
</dbReference>
<gene>
    <name evidence="3" type="ORF">RU93_GL001169</name>
</gene>